<keyword evidence="1" id="KW-0812">Transmembrane</keyword>
<reference evidence="3 4" key="1">
    <citation type="submission" date="2018-10" db="EMBL/GenBank/DDBJ databases">
        <title>Co-occurring genomic capacity for anaerobic methane metabolism and dissimilatory sulfite reduction discovered in the Korarchaeota.</title>
        <authorList>
            <person name="Mckay L.J."/>
            <person name="Dlakic M."/>
            <person name="Fields M.W."/>
            <person name="Delmont T.O."/>
            <person name="Eren A.M."/>
            <person name="Jay Z.J."/>
            <person name="Klingelsmith K.B."/>
            <person name="Rusch D.B."/>
            <person name="Inskeep W.P."/>
        </authorList>
    </citation>
    <scope>NUCLEOTIDE SEQUENCE [LARGE SCALE GENOMIC DNA]</scope>
    <source>
        <strain evidence="3 4">WS</strain>
    </source>
</reference>
<dbReference type="RefSeq" id="WP_125741245.1">
    <property type="nucleotide sequence ID" value="NZ_RCOR01000018.1"/>
</dbReference>
<sequence length="557" mass="62148">MSGVIEVSNNSAIDVAKRRSKDLFSLPGRKEAIIFTIAVILLSTFLAYLFKGPLLSHKYLILSTIVPLLSFVMTNGDADYLDSRRSLWISAFISLPLVIDSILGSIGIAAFSMSYTIVFLASLITWSLGATIRSKALPFLLSALFLLIEPSMRILLSVLTSFISIYLFKRVLDAITEHAIGLRGFDAVRALAEIVLAGRGRIIEEALERRSEEGKVSFDLIVLGDRSIIALDVHPGPFKFGSYDLPFKVVERFDKRSDTLFLRRSCSHERNLPSGGVVERLLDQISLDFERAKECCIGKLFYERSEHFEVTAQRVCDTILFTVSGHLLRSFEDIPREFEDILSRILGKDVSIVDRHDSLLDDWYIRALPGTELGDELLDLLIKAGRKALSSDCYSEVSVGFSKSNPRWRSLGRGGVRALSISLSGETVTYLSIDCNNMVPELRSFLDFNSVERTKLIVSTTDTHEALAARVAYNPLGSECEGRIDCLMEIADQLKRIVRESMAEMRKVKVKYYRGCLKLPLIGEENTISLVSLMGLSSMAKGLLALSLIPQILIFFI</sequence>
<evidence type="ECO:0000313" key="3">
    <source>
        <dbReference type="EMBL" id="RSN69632.1"/>
    </source>
</evidence>
<feature type="domain" description="DUF2070" evidence="2">
    <location>
        <begin position="18"/>
        <end position="554"/>
    </location>
</feature>
<accession>A0A429G7A2</accession>
<evidence type="ECO:0000313" key="4">
    <source>
        <dbReference type="Proteomes" id="UP000278149"/>
    </source>
</evidence>
<dbReference type="InterPro" id="IPR019204">
    <property type="entry name" value="DUF2070_membrane"/>
</dbReference>
<feature type="transmembrane region" description="Helical" evidence="1">
    <location>
        <begin position="32"/>
        <end position="50"/>
    </location>
</feature>
<gene>
    <name evidence="3" type="ORF">D9Q81_03255</name>
</gene>
<comment type="caution">
    <text evidence="3">The sequence shown here is derived from an EMBL/GenBank/DDBJ whole genome shotgun (WGS) entry which is preliminary data.</text>
</comment>
<evidence type="ECO:0000256" key="1">
    <source>
        <dbReference type="SAM" id="Phobius"/>
    </source>
</evidence>
<evidence type="ECO:0000259" key="2">
    <source>
        <dbReference type="Pfam" id="PF09843"/>
    </source>
</evidence>
<feature type="transmembrane region" description="Helical" evidence="1">
    <location>
        <begin position="56"/>
        <end position="74"/>
    </location>
</feature>
<keyword evidence="1" id="KW-1133">Transmembrane helix</keyword>
<dbReference type="Proteomes" id="UP000278149">
    <property type="component" value="Unassembled WGS sequence"/>
</dbReference>
<dbReference type="EMBL" id="RCOR01000018">
    <property type="protein sequence ID" value="RSN69632.1"/>
    <property type="molecule type" value="Genomic_DNA"/>
</dbReference>
<protein>
    <submittedName>
        <fullName evidence="3">DUF2070 family protein</fullName>
    </submittedName>
</protein>
<name>A0A429G7A2_9CREN</name>
<dbReference type="AlphaFoldDB" id="A0A429G7A2"/>
<dbReference type="Pfam" id="PF09843">
    <property type="entry name" value="DUF2070"/>
    <property type="match status" value="1"/>
</dbReference>
<feature type="transmembrane region" description="Helical" evidence="1">
    <location>
        <begin position="144"/>
        <end position="168"/>
    </location>
</feature>
<proteinExistence type="predicted"/>
<keyword evidence="1" id="KW-0472">Membrane</keyword>
<organism evidence="3 4">
    <name type="scientific">Candidatus Korarchaeum cryptofilum</name>
    <dbReference type="NCBI Taxonomy" id="498846"/>
    <lineage>
        <taxon>Archaea</taxon>
        <taxon>Thermoproteota</taxon>
        <taxon>Candidatus Korarchaeia</taxon>
        <taxon>Candidatus Korarchaeales</taxon>
        <taxon>Candidatus Korarchaeaceae</taxon>
        <taxon>Candidatus Korarchaeum</taxon>
    </lineage>
</organism>